<dbReference type="RefSeq" id="YP_009097694.1">
    <property type="nucleotide sequence ID" value="NC_025414.1"/>
</dbReference>
<reference evidence="1 2" key="1">
    <citation type="submission" date="2014-07" db="EMBL/GenBank/DDBJ databases">
        <title>Complete Genome of Citrobacter freundii Myophage Miller.</title>
        <authorList>
            <person name="Hwang K."/>
            <person name="Luna A.J."/>
            <person name="Hernandez A.C."/>
            <person name="Everett G.F.K."/>
        </authorList>
    </citation>
    <scope>NUCLEOTIDE SEQUENCE [LARGE SCALE GENOMIC DNA]</scope>
</reference>
<name>A0A076YI09_9CAUD</name>
<proteinExistence type="predicted"/>
<gene>
    <name evidence="1" type="ORF">CPTMiller_0092</name>
</gene>
<evidence type="ECO:0000313" key="1">
    <source>
        <dbReference type="EMBL" id="AIK68028.1"/>
    </source>
</evidence>
<keyword evidence="2" id="KW-1185">Reference proteome</keyword>
<dbReference type="GeneID" id="22113564"/>
<protein>
    <submittedName>
        <fullName evidence="1">Uncharacterized protein</fullName>
    </submittedName>
</protein>
<dbReference type="Proteomes" id="UP000201263">
    <property type="component" value="Segment"/>
</dbReference>
<evidence type="ECO:0000313" key="2">
    <source>
        <dbReference type="Proteomes" id="UP000201263"/>
    </source>
</evidence>
<dbReference type="KEGG" id="vg:22113564"/>
<dbReference type="EMBL" id="KM236237">
    <property type="protein sequence ID" value="AIK68028.1"/>
    <property type="molecule type" value="Genomic_DNA"/>
</dbReference>
<organism evidence="1 2">
    <name type="scientific">Citrobacter phage Miller</name>
    <dbReference type="NCBI Taxonomy" id="1527524"/>
    <lineage>
        <taxon>Viruses</taxon>
        <taxon>Duplodnaviria</taxon>
        <taxon>Heunggongvirae</taxon>
        <taxon>Uroviricota</taxon>
        <taxon>Caudoviricetes</taxon>
        <taxon>Pantevenvirales</taxon>
        <taxon>Straboviridae</taxon>
        <taxon>Pseudotevenvirus</taxon>
        <taxon>Pseudotevenvirus miller</taxon>
    </lineage>
</organism>
<sequence length="72" mass="8780">MIGYSVVQMSNGKWRLFYYFRWFPWYKWTPTFGDGCGNDTGIPVEYKQKIDVIDWHLKNEQLKERLKLLQCL</sequence>
<accession>A0A076YI09</accession>